<organism evidence="1 2">
    <name type="scientific">Torulaspora globosa</name>
    <dbReference type="NCBI Taxonomy" id="48254"/>
    <lineage>
        <taxon>Eukaryota</taxon>
        <taxon>Fungi</taxon>
        <taxon>Dikarya</taxon>
        <taxon>Ascomycota</taxon>
        <taxon>Saccharomycotina</taxon>
        <taxon>Saccharomycetes</taxon>
        <taxon>Saccharomycetales</taxon>
        <taxon>Saccharomycetaceae</taxon>
        <taxon>Torulaspora</taxon>
    </lineage>
</organism>
<proteinExistence type="predicted"/>
<keyword evidence="2" id="KW-1185">Reference proteome</keyword>
<dbReference type="GO" id="GO:0006368">
    <property type="term" value="P:transcription elongation by RNA polymerase II"/>
    <property type="evidence" value="ECO:0007669"/>
    <property type="project" value="TreeGrafter"/>
</dbReference>
<dbReference type="PANTHER" id="PTHR12732">
    <property type="entry name" value="UNCHARACTERIZED PROTEASOME COMPONENT REGION PCI-CONTAINING"/>
    <property type="match status" value="1"/>
</dbReference>
<accession>A0A7H9HSK8</accession>
<dbReference type="OrthoDB" id="5404651at2759"/>
<gene>
    <name evidence="1" type="ORF">HG537_0D03020</name>
</gene>
<name>A0A7H9HSK8_9SACH</name>
<dbReference type="EMBL" id="CP059270">
    <property type="protein sequence ID" value="QLQ80301.1"/>
    <property type="molecule type" value="Genomic_DNA"/>
</dbReference>
<dbReference type="AlphaFoldDB" id="A0A7H9HSK8"/>
<dbReference type="GO" id="GO:0000973">
    <property type="term" value="P:post-transcriptional tethering of RNA polymerase II gene DNA at nuclear periphery"/>
    <property type="evidence" value="ECO:0007669"/>
    <property type="project" value="TreeGrafter"/>
</dbReference>
<dbReference type="SMART" id="SM00753">
    <property type="entry name" value="PAM"/>
    <property type="match status" value="1"/>
</dbReference>
<evidence type="ECO:0000313" key="1">
    <source>
        <dbReference type="EMBL" id="QLQ80301.1"/>
    </source>
</evidence>
<evidence type="ECO:0000313" key="2">
    <source>
        <dbReference type="Proteomes" id="UP000510647"/>
    </source>
</evidence>
<dbReference type="GO" id="GO:0003723">
    <property type="term" value="F:RNA binding"/>
    <property type="evidence" value="ECO:0007669"/>
    <property type="project" value="InterPro"/>
</dbReference>
<dbReference type="GO" id="GO:0070390">
    <property type="term" value="C:transcription export complex 2"/>
    <property type="evidence" value="ECO:0007669"/>
    <property type="project" value="TreeGrafter"/>
</dbReference>
<dbReference type="GO" id="GO:0003690">
    <property type="term" value="F:double-stranded DNA binding"/>
    <property type="evidence" value="ECO:0007669"/>
    <property type="project" value="InterPro"/>
</dbReference>
<dbReference type="PANTHER" id="PTHR12732:SF8">
    <property type="entry name" value="NUCLEAR MRNA EXPORT PROTEIN THP1"/>
    <property type="match status" value="1"/>
</dbReference>
<dbReference type="GO" id="GO:0016973">
    <property type="term" value="P:poly(A)+ mRNA export from nucleus"/>
    <property type="evidence" value="ECO:0007669"/>
    <property type="project" value="TreeGrafter"/>
</dbReference>
<protein>
    <submittedName>
        <fullName evidence="1">Uncharacterized protein</fullName>
    </submittedName>
</protein>
<reference evidence="1 2" key="1">
    <citation type="submission" date="2020-06" db="EMBL/GenBank/DDBJ databases">
        <title>The yeast mating-type switching endonuclease HO is a domesticated member of an unorthodox homing genetic element family.</title>
        <authorList>
            <person name="Coughlan A.Y."/>
            <person name="Lombardi L."/>
            <person name="Braun-Galleani S."/>
            <person name="Martos A.R."/>
            <person name="Galeote V."/>
            <person name="Bigey F."/>
            <person name="Dequin S."/>
            <person name="Byrne K.P."/>
            <person name="Wolfe K.H."/>
        </authorList>
    </citation>
    <scope>NUCLEOTIDE SEQUENCE [LARGE SCALE GENOMIC DNA]</scope>
    <source>
        <strain evidence="1 2">CBS2947</strain>
    </source>
</reference>
<dbReference type="Proteomes" id="UP000510647">
    <property type="component" value="Chromosome 4"/>
</dbReference>
<dbReference type="InterPro" id="IPR045114">
    <property type="entry name" value="Csn12-like"/>
</dbReference>
<sequence>MVYSVGQFYQDVRNGQFQVMLVDLEVNGHRIAALQRELHGNGNGYLMNDKALEEQVESQEFRFNGKSWTRFNIMIISFLQFCRDVDPWSLWTSCDLIFKFYQDLGNCLLNDSYPIDPLVLLFRELTNYVVNLATILDDNSVKLNTRPHQFVSHTSAVISKVFNSIKPPRINEDGVTNGNTVGLPEKQRILLYLVNKLNNLYFRIESPQLCSNIFKNFKPKAMSSSFGQYPINEQIEYRYLLGRYYLLNHRVTNAFVQLNTAFNQLMLIATTARPDSQPQIKRNLSRILRYLVPAGLMLGKSPRIAYLSDIDANLSKKYASLLNHIRTGNIKALNAWLAHHETSLRKHHLLLILLEKLPMICYRNLIKTVVQTCTIPQNTGKIPYPQLETAFKLSLGPTTAQPINIYTAIHRPDNVENVLVTLINLGLLRGNCFPILRLCVVKKTQEIKEILPPIQDRILTTFPLNSDDSWLDF</sequence>